<proteinExistence type="predicted"/>
<dbReference type="RefSeq" id="WP_153652551.1">
    <property type="nucleotide sequence ID" value="NZ_CP045737.1"/>
</dbReference>
<feature type="transmembrane region" description="Helical" evidence="1">
    <location>
        <begin position="59"/>
        <end position="81"/>
    </location>
</feature>
<keyword evidence="1" id="KW-0812">Transmembrane</keyword>
<dbReference type="KEGG" id="aef:GEV26_07835"/>
<name>A0A5Q2MJS0_9ACTN</name>
<dbReference type="Proteomes" id="UP000392064">
    <property type="component" value="Chromosome"/>
</dbReference>
<sequence length="88" mass="9346">MRSPRTLFIAAGLLLAVGIVLVLTSDSGQVSEYGWFAYAPESDSISMGGSFVVLTTREVLGWSAGWLGTLLAAAAMGYRFAARRRASD</sequence>
<keyword evidence="1" id="KW-0472">Membrane</keyword>
<reference evidence="2 3" key="1">
    <citation type="submission" date="2019-11" db="EMBL/GenBank/DDBJ databases">
        <authorList>
            <person name="Li J."/>
        </authorList>
    </citation>
    <scope>NUCLEOTIDE SEQUENCE [LARGE SCALE GENOMIC DNA]</scope>
    <source>
        <strain evidence="2 3">MF47</strain>
    </source>
</reference>
<evidence type="ECO:0000256" key="1">
    <source>
        <dbReference type="SAM" id="Phobius"/>
    </source>
</evidence>
<keyword evidence="1" id="KW-1133">Transmembrane helix</keyword>
<protein>
    <submittedName>
        <fullName evidence="2">Uncharacterized protein</fullName>
    </submittedName>
</protein>
<gene>
    <name evidence="2" type="ORF">GEV26_07835</name>
</gene>
<dbReference type="AlphaFoldDB" id="A0A5Q2MJS0"/>
<organism evidence="2 3">
    <name type="scientific">Aeromicrobium yanjiei</name>
    <dbReference type="NCBI Taxonomy" id="2662028"/>
    <lineage>
        <taxon>Bacteria</taxon>
        <taxon>Bacillati</taxon>
        <taxon>Actinomycetota</taxon>
        <taxon>Actinomycetes</taxon>
        <taxon>Propionibacteriales</taxon>
        <taxon>Nocardioidaceae</taxon>
        <taxon>Aeromicrobium</taxon>
    </lineage>
</organism>
<evidence type="ECO:0000313" key="2">
    <source>
        <dbReference type="EMBL" id="QGG41282.1"/>
    </source>
</evidence>
<accession>A0A5Q2MJS0</accession>
<evidence type="ECO:0000313" key="3">
    <source>
        <dbReference type="Proteomes" id="UP000392064"/>
    </source>
</evidence>
<dbReference type="EMBL" id="CP045737">
    <property type="protein sequence ID" value="QGG41282.1"/>
    <property type="molecule type" value="Genomic_DNA"/>
</dbReference>
<keyword evidence="3" id="KW-1185">Reference proteome</keyword>